<dbReference type="InterPro" id="IPR008523">
    <property type="entry name" value="DUF805"/>
</dbReference>
<reference evidence="2 3" key="1">
    <citation type="submission" date="2018-05" db="EMBL/GenBank/DDBJ databases">
        <title>Complete genome sequence of Megasphaera sp. AJH120T, isolated from the ceca of a chicken.</title>
        <authorList>
            <person name="Maki J."/>
            <person name="Looft T."/>
        </authorList>
    </citation>
    <scope>NUCLEOTIDE SEQUENCE [LARGE SCALE GENOMIC DNA]</scope>
    <source>
        <strain evidence="2 3">AJH120</strain>
    </source>
</reference>
<feature type="transmembrane region" description="Helical" evidence="1">
    <location>
        <begin position="26"/>
        <end position="52"/>
    </location>
</feature>
<dbReference type="AlphaFoldDB" id="A0A346B2P1"/>
<keyword evidence="1" id="KW-1133">Transmembrane helix</keyword>
<sequence>MTLKDAAVILWKRKFSFSGRSSRKEFWLGVAALWLSYYAVFSILYAIFLFFIAGVSRTALNGAVLADAFLVLYLVTGLTVFFVSAALNARRLHDIGKSGWWQLISLIPLLGGLVLFIWLLHPSDGDNKYGPEDYYSSSILNE</sequence>
<protein>
    <submittedName>
        <fullName evidence="2">DUF805 domain-containing protein</fullName>
    </submittedName>
</protein>
<gene>
    <name evidence="2" type="ORF">DKB62_06535</name>
</gene>
<dbReference type="PANTHER" id="PTHR34980:SF2">
    <property type="entry name" value="INNER MEMBRANE PROTEIN YHAH-RELATED"/>
    <property type="match status" value="1"/>
</dbReference>
<evidence type="ECO:0000313" key="3">
    <source>
        <dbReference type="Proteomes" id="UP000254337"/>
    </source>
</evidence>
<feature type="transmembrane region" description="Helical" evidence="1">
    <location>
        <begin position="99"/>
        <end position="120"/>
    </location>
</feature>
<dbReference type="KEGG" id="meg:DKB62_06535"/>
<name>A0A346B2P1_9FIRM</name>
<dbReference type="Pfam" id="PF05656">
    <property type="entry name" value="DUF805"/>
    <property type="match status" value="1"/>
</dbReference>
<evidence type="ECO:0000256" key="1">
    <source>
        <dbReference type="SAM" id="Phobius"/>
    </source>
</evidence>
<evidence type="ECO:0000313" key="2">
    <source>
        <dbReference type="EMBL" id="AXL22384.1"/>
    </source>
</evidence>
<accession>A0A346B2P1</accession>
<feature type="transmembrane region" description="Helical" evidence="1">
    <location>
        <begin position="64"/>
        <end position="87"/>
    </location>
</feature>
<dbReference type="EMBL" id="CP029462">
    <property type="protein sequence ID" value="AXL22384.1"/>
    <property type="molecule type" value="Genomic_DNA"/>
</dbReference>
<proteinExistence type="predicted"/>
<dbReference type="Proteomes" id="UP000254337">
    <property type="component" value="Chromosome"/>
</dbReference>
<dbReference type="PANTHER" id="PTHR34980">
    <property type="entry name" value="INNER MEMBRANE PROTEIN-RELATED-RELATED"/>
    <property type="match status" value="1"/>
</dbReference>
<dbReference type="GO" id="GO:0005886">
    <property type="term" value="C:plasma membrane"/>
    <property type="evidence" value="ECO:0007669"/>
    <property type="project" value="TreeGrafter"/>
</dbReference>
<keyword evidence="1" id="KW-0812">Transmembrane</keyword>
<keyword evidence="3" id="KW-1185">Reference proteome</keyword>
<organism evidence="2 3">
    <name type="scientific">Megasphaera stantonii</name>
    <dbReference type="NCBI Taxonomy" id="2144175"/>
    <lineage>
        <taxon>Bacteria</taxon>
        <taxon>Bacillati</taxon>
        <taxon>Bacillota</taxon>
        <taxon>Negativicutes</taxon>
        <taxon>Veillonellales</taxon>
        <taxon>Veillonellaceae</taxon>
        <taxon>Megasphaera</taxon>
    </lineage>
</organism>
<keyword evidence="1" id="KW-0472">Membrane</keyword>